<keyword evidence="2" id="KW-1185">Reference proteome</keyword>
<organism evidence="1 2">
    <name type="scientific">Rhizodiscina lignyota</name>
    <dbReference type="NCBI Taxonomy" id="1504668"/>
    <lineage>
        <taxon>Eukaryota</taxon>
        <taxon>Fungi</taxon>
        <taxon>Dikarya</taxon>
        <taxon>Ascomycota</taxon>
        <taxon>Pezizomycotina</taxon>
        <taxon>Dothideomycetes</taxon>
        <taxon>Pleosporomycetidae</taxon>
        <taxon>Aulographales</taxon>
        <taxon>Rhizodiscinaceae</taxon>
        <taxon>Rhizodiscina</taxon>
    </lineage>
</organism>
<dbReference type="InterPro" id="IPR029032">
    <property type="entry name" value="AhpD-like"/>
</dbReference>
<evidence type="ECO:0008006" key="3">
    <source>
        <dbReference type="Google" id="ProtNLM"/>
    </source>
</evidence>
<dbReference type="SUPFAM" id="SSF69118">
    <property type="entry name" value="AhpD-like"/>
    <property type="match status" value="1"/>
</dbReference>
<accession>A0A9P4IN98</accession>
<proteinExistence type="predicted"/>
<dbReference type="EMBL" id="ML978122">
    <property type="protein sequence ID" value="KAF2102368.1"/>
    <property type="molecule type" value="Genomic_DNA"/>
</dbReference>
<name>A0A9P4IN98_9PEZI</name>
<dbReference type="InterPro" id="IPR052999">
    <property type="entry name" value="PTS1_Protein"/>
</dbReference>
<dbReference type="PANTHER" id="PTHR28180">
    <property type="entry name" value="CONSERVED MITOCHONDRIAL PROTEIN-RELATED"/>
    <property type="match status" value="1"/>
</dbReference>
<protein>
    <recommendedName>
        <fullName evidence="3">Carboxymuconolactone decarboxylase-like domain-containing protein</fullName>
    </recommendedName>
</protein>
<dbReference type="Gene3D" id="1.20.1290.10">
    <property type="entry name" value="AhpD-like"/>
    <property type="match status" value="1"/>
</dbReference>
<evidence type="ECO:0000313" key="2">
    <source>
        <dbReference type="Proteomes" id="UP000799772"/>
    </source>
</evidence>
<comment type="caution">
    <text evidence="1">The sequence shown here is derived from an EMBL/GenBank/DDBJ whole genome shotgun (WGS) entry which is preliminary data.</text>
</comment>
<gene>
    <name evidence="1" type="ORF">NA57DRAFT_71367</name>
</gene>
<evidence type="ECO:0000313" key="1">
    <source>
        <dbReference type="EMBL" id="KAF2102368.1"/>
    </source>
</evidence>
<reference evidence="1" key="1">
    <citation type="journal article" date="2020" name="Stud. Mycol.">
        <title>101 Dothideomycetes genomes: a test case for predicting lifestyles and emergence of pathogens.</title>
        <authorList>
            <person name="Haridas S."/>
            <person name="Albert R."/>
            <person name="Binder M."/>
            <person name="Bloem J."/>
            <person name="Labutti K."/>
            <person name="Salamov A."/>
            <person name="Andreopoulos B."/>
            <person name="Baker S."/>
            <person name="Barry K."/>
            <person name="Bills G."/>
            <person name="Bluhm B."/>
            <person name="Cannon C."/>
            <person name="Castanera R."/>
            <person name="Culley D."/>
            <person name="Daum C."/>
            <person name="Ezra D."/>
            <person name="Gonzalez J."/>
            <person name="Henrissat B."/>
            <person name="Kuo A."/>
            <person name="Liang C."/>
            <person name="Lipzen A."/>
            <person name="Lutzoni F."/>
            <person name="Magnuson J."/>
            <person name="Mondo S."/>
            <person name="Nolan M."/>
            <person name="Ohm R."/>
            <person name="Pangilinan J."/>
            <person name="Park H.-J."/>
            <person name="Ramirez L."/>
            <person name="Alfaro M."/>
            <person name="Sun H."/>
            <person name="Tritt A."/>
            <person name="Yoshinaga Y."/>
            <person name="Zwiers L.-H."/>
            <person name="Turgeon B."/>
            <person name="Goodwin S."/>
            <person name="Spatafora J."/>
            <person name="Crous P."/>
            <person name="Grigoriev I."/>
        </authorList>
    </citation>
    <scope>NUCLEOTIDE SEQUENCE</scope>
    <source>
        <strain evidence="1">CBS 133067</strain>
    </source>
</reference>
<dbReference type="PANTHER" id="PTHR28180:SF2">
    <property type="entry name" value="PEROXISOMAL PROTEIN 2"/>
    <property type="match status" value="1"/>
</dbReference>
<dbReference type="Proteomes" id="UP000799772">
    <property type="component" value="Unassembled WGS sequence"/>
</dbReference>
<dbReference type="AlphaFoldDB" id="A0A9P4IN98"/>
<sequence>MASSGKELDNDFLHYLAKLHAPASGSSSRLKWYLTVTVALGGMHYPELIPDLYKSLLTDFILESEHKAETRKLREGLTKACGIWGAAKTGSATRWLASAIPEHLDDKTCYRENDSREVAHKRGQEMLDSIYPKIPGYDTGKVERTAPDYAWIAHELLYGHVFSFPAILGQLETGQVIITALASTDCQEQLRNHMMGMMINGATREEVQGVRAVVMALAERLGVRFKEGRETIEVPHPPGSSRL</sequence>
<dbReference type="OrthoDB" id="5537330at2759"/>